<dbReference type="Proteomes" id="UP000515240">
    <property type="component" value="Chromosome"/>
</dbReference>
<name>A0A7G5ELV0_9BURK</name>
<evidence type="ECO:0000256" key="9">
    <source>
        <dbReference type="ARBA" id="ARBA00023186"/>
    </source>
</evidence>
<dbReference type="CDD" id="cd16325">
    <property type="entry name" value="LolA"/>
    <property type="match status" value="1"/>
</dbReference>
<dbReference type="PANTHER" id="PTHR35869">
    <property type="entry name" value="OUTER-MEMBRANE LIPOPROTEIN CARRIER PROTEIN"/>
    <property type="match status" value="1"/>
</dbReference>
<dbReference type="SUPFAM" id="SSF89392">
    <property type="entry name" value="Prokaryotic lipoproteins and lipoprotein localization factors"/>
    <property type="match status" value="1"/>
</dbReference>
<keyword evidence="7 10" id="KW-0574">Periplasm</keyword>
<keyword evidence="13" id="KW-1185">Reference proteome</keyword>
<sequence length="210" mass="22646" precursor="true">MKQWIAAAALVSLAGWTQADGLQSLEKFMTNSQAGEAQFTQTVTSPPKQGQSARVKTSSGSFAFQRPGKFKFIYQKPFDQTIVADGSVLTVYDADLNQVTQRQQSKALGQTPAALLASASSLQALKAEFDLSNLPDADGQQWLQATPKNKDGQIKQVKVGFKADELQTLEIEDGFGQRSVLSFVGFKPLPSLPGSAFEFAIPSGAEVIRQ</sequence>
<comment type="subunit">
    <text evidence="3 10">Monomer.</text>
</comment>
<evidence type="ECO:0000256" key="11">
    <source>
        <dbReference type="SAM" id="MobiDB-lite"/>
    </source>
</evidence>
<feature type="chain" id="PRO_5029071250" description="Outer-membrane lipoprotein carrier protein" evidence="10">
    <location>
        <begin position="20"/>
        <end position="210"/>
    </location>
</feature>
<comment type="subcellular location">
    <subcellularLocation>
        <location evidence="1 10">Periplasm</location>
    </subcellularLocation>
</comment>
<keyword evidence="5 10" id="KW-0813">Transport</keyword>
<dbReference type="RefSeq" id="WP_182325087.1">
    <property type="nucleotide sequence ID" value="NZ_CP058554.1"/>
</dbReference>
<evidence type="ECO:0000256" key="2">
    <source>
        <dbReference type="ARBA" id="ARBA00007615"/>
    </source>
</evidence>
<comment type="similarity">
    <text evidence="2 10">Belongs to the LolA family.</text>
</comment>
<feature type="signal peptide" evidence="10">
    <location>
        <begin position="1"/>
        <end position="19"/>
    </location>
</feature>
<dbReference type="EMBL" id="CP058554">
    <property type="protein sequence ID" value="QMV74975.1"/>
    <property type="molecule type" value="Genomic_DNA"/>
</dbReference>
<keyword evidence="8 10" id="KW-0653">Protein transport</keyword>
<dbReference type="GO" id="GO:0042953">
    <property type="term" value="P:lipoprotein transport"/>
    <property type="evidence" value="ECO:0007669"/>
    <property type="project" value="InterPro"/>
</dbReference>
<gene>
    <name evidence="10 12" type="primary">lolA</name>
    <name evidence="12" type="ORF">HS961_20205</name>
</gene>
<evidence type="ECO:0000313" key="12">
    <source>
        <dbReference type="EMBL" id="QMV74975.1"/>
    </source>
</evidence>
<keyword evidence="12" id="KW-0449">Lipoprotein</keyword>
<evidence type="ECO:0000256" key="3">
    <source>
        <dbReference type="ARBA" id="ARBA00011245"/>
    </source>
</evidence>
<keyword evidence="9 10" id="KW-0143">Chaperone</keyword>
<evidence type="ECO:0000256" key="1">
    <source>
        <dbReference type="ARBA" id="ARBA00004418"/>
    </source>
</evidence>
<dbReference type="GO" id="GO:0044874">
    <property type="term" value="P:lipoprotein localization to outer membrane"/>
    <property type="evidence" value="ECO:0007669"/>
    <property type="project" value="UniProtKB-UniRule"/>
</dbReference>
<dbReference type="AlphaFoldDB" id="A0A7G5ELV0"/>
<dbReference type="KEGG" id="cpis:HS961_20205"/>
<dbReference type="InterPro" id="IPR018323">
    <property type="entry name" value="OM_lipoprot_carrier_LolA_Pbac"/>
</dbReference>
<proteinExistence type="inferred from homology"/>
<dbReference type="NCBIfam" id="TIGR00547">
    <property type="entry name" value="lolA"/>
    <property type="match status" value="1"/>
</dbReference>
<evidence type="ECO:0000313" key="13">
    <source>
        <dbReference type="Proteomes" id="UP000515240"/>
    </source>
</evidence>
<evidence type="ECO:0000256" key="8">
    <source>
        <dbReference type="ARBA" id="ARBA00022927"/>
    </source>
</evidence>
<evidence type="ECO:0000256" key="5">
    <source>
        <dbReference type="ARBA" id="ARBA00022448"/>
    </source>
</evidence>
<dbReference type="InterPro" id="IPR004564">
    <property type="entry name" value="OM_lipoprot_carrier_LolA-like"/>
</dbReference>
<keyword evidence="6 10" id="KW-0732">Signal</keyword>
<evidence type="ECO:0000256" key="6">
    <source>
        <dbReference type="ARBA" id="ARBA00022729"/>
    </source>
</evidence>
<reference evidence="12 13" key="1">
    <citation type="journal article" date="2020" name="G3 (Bethesda)">
        <title>CeMbio - The Caenorhabditis elegans Microbiome Resource.</title>
        <authorList>
            <person name="Dirksen P."/>
            <person name="Assie A."/>
            <person name="Zimmermann J."/>
            <person name="Zhang F."/>
            <person name="Tietje A.M."/>
            <person name="Marsh S.A."/>
            <person name="Felix M.A."/>
            <person name="Shapira M."/>
            <person name="Kaleta C."/>
            <person name="Schulenburg H."/>
            <person name="Samuel B."/>
        </authorList>
    </citation>
    <scope>NUCLEOTIDE SEQUENCE [LARGE SCALE GENOMIC DNA]</scope>
    <source>
        <strain evidence="12 13">BIGb0172</strain>
    </source>
</reference>
<protein>
    <recommendedName>
        <fullName evidence="4 10">Outer-membrane lipoprotein carrier protein</fullName>
    </recommendedName>
</protein>
<evidence type="ECO:0000256" key="10">
    <source>
        <dbReference type="HAMAP-Rule" id="MF_00240"/>
    </source>
</evidence>
<dbReference type="GO" id="GO:0042597">
    <property type="term" value="C:periplasmic space"/>
    <property type="evidence" value="ECO:0007669"/>
    <property type="project" value="UniProtKB-SubCell"/>
</dbReference>
<feature type="region of interest" description="Disordered" evidence="11">
    <location>
        <begin position="37"/>
        <end position="60"/>
    </location>
</feature>
<comment type="function">
    <text evidence="10">Participates in the translocation of lipoproteins from the inner membrane to the outer membrane. Only forms a complex with a lipoprotein if the residue after the N-terminal Cys is not an aspartate (The Asp acts as a targeting signal to indicate that the lipoprotein should stay in the inner membrane).</text>
</comment>
<evidence type="ECO:0000256" key="7">
    <source>
        <dbReference type="ARBA" id="ARBA00022764"/>
    </source>
</evidence>
<dbReference type="Pfam" id="PF03548">
    <property type="entry name" value="LolA"/>
    <property type="match status" value="1"/>
</dbReference>
<organism evidence="12 13">
    <name type="scientific">Comamonas piscis</name>
    <dbReference type="NCBI Taxonomy" id="1562974"/>
    <lineage>
        <taxon>Bacteria</taxon>
        <taxon>Pseudomonadati</taxon>
        <taxon>Pseudomonadota</taxon>
        <taxon>Betaproteobacteria</taxon>
        <taxon>Burkholderiales</taxon>
        <taxon>Comamonadaceae</taxon>
        <taxon>Comamonas</taxon>
    </lineage>
</organism>
<accession>A0A7G5ELV0</accession>
<dbReference type="PANTHER" id="PTHR35869:SF1">
    <property type="entry name" value="OUTER-MEMBRANE LIPOPROTEIN CARRIER PROTEIN"/>
    <property type="match status" value="1"/>
</dbReference>
<dbReference type="InterPro" id="IPR029046">
    <property type="entry name" value="LolA/LolB/LppX"/>
</dbReference>
<dbReference type="Gene3D" id="2.50.20.10">
    <property type="entry name" value="Lipoprotein localisation LolA/LolB/LppX"/>
    <property type="match status" value="1"/>
</dbReference>
<evidence type="ECO:0000256" key="4">
    <source>
        <dbReference type="ARBA" id="ARBA00014035"/>
    </source>
</evidence>
<dbReference type="HAMAP" id="MF_00240">
    <property type="entry name" value="LolA"/>
    <property type="match status" value="1"/>
</dbReference>